<comment type="caution">
    <text evidence="2">The sequence shown here is derived from an EMBL/GenBank/DDBJ whole genome shotgun (WGS) entry which is preliminary data.</text>
</comment>
<gene>
    <name evidence="2" type="ORF">BZG02_16625</name>
</gene>
<dbReference type="Pfam" id="PF04389">
    <property type="entry name" value="Peptidase_M28"/>
    <property type="match status" value="1"/>
</dbReference>
<dbReference type="SUPFAM" id="SSF53187">
    <property type="entry name" value="Zn-dependent exopeptidases"/>
    <property type="match status" value="1"/>
</dbReference>
<dbReference type="GO" id="GO:0008235">
    <property type="term" value="F:metalloexopeptidase activity"/>
    <property type="evidence" value="ECO:0007669"/>
    <property type="project" value="InterPro"/>
</dbReference>
<dbReference type="Proteomes" id="UP000233535">
    <property type="component" value="Unassembled WGS sequence"/>
</dbReference>
<dbReference type="AlphaFoldDB" id="A0A2N3HT89"/>
<feature type="domain" description="Peptidase M28" evidence="1">
    <location>
        <begin position="290"/>
        <end position="496"/>
    </location>
</feature>
<sequence>MRAIFILLFILASNLLPLKAQDSIALHYSRLLSTKQIKTDLIILSSDIMEGRETGSNGQKLAARYIYQQFVKAGIKNFTSTTDSLGYFQNFAIYKKEQATANVEAYGKTFTNYNDLLLSGFTDYSNKSMDLIFLGTAPDSSYINKDFSEKAVLFLSSNLYAAAIKSNDIVMASQAKLVLFCNPNQTNQYTELLEKRKAISPQGMNLKSEINSNFNPYDSINDHQSFIRYKNRMHTYQGAISNATASALLQIKTKRLKQILKKKKLKQNEQKINQFAFNFSLEYNEVETENVFAFLPGTEKKEEVLVVSAHYDHIGKNETQIFNGANDNASGTATILEVARKFQLARNNGHTTKRSILFIAFTGEEKGLFGSKYFVDNSPVSLSNIIGNLNVDMLGRTDQFNDTTNYIYLLGTNHLQPKLKVISDSINQISANLKLDYKYDTPDNYLYRASDQASFVKHNIPAIFYFNGIHADYHRASDTADKIDFEAINRVSQLIFLTAWELANE</sequence>
<dbReference type="InterPro" id="IPR007484">
    <property type="entry name" value="Peptidase_M28"/>
</dbReference>
<reference evidence="2 3" key="1">
    <citation type="journal article" date="2017" name="Front. Microbiol.">
        <title>Labilibaculum manganireducens gen. nov., sp. nov. and Labilibaculum filiforme sp. nov., Novel Bacteroidetes Isolated from Subsurface Sediments of the Baltic Sea.</title>
        <authorList>
            <person name="Vandieken V."/>
            <person name="Marshall I.P."/>
            <person name="Niemann H."/>
            <person name="Engelen B."/>
            <person name="Cypionka H."/>
        </authorList>
    </citation>
    <scope>NUCLEOTIDE SEQUENCE [LARGE SCALE GENOMIC DNA]</scope>
    <source>
        <strain evidence="2 3">59.16B</strain>
    </source>
</reference>
<dbReference type="OrthoDB" id="9764939at2"/>
<dbReference type="InterPro" id="IPR045175">
    <property type="entry name" value="M28_fam"/>
</dbReference>
<dbReference type="PANTHER" id="PTHR12147">
    <property type="entry name" value="METALLOPEPTIDASE M28 FAMILY MEMBER"/>
    <property type="match status" value="1"/>
</dbReference>
<dbReference type="Gene3D" id="3.40.630.10">
    <property type="entry name" value="Zn peptidases"/>
    <property type="match status" value="2"/>
</dbReference>
<dbReference type="RefSeq" id="WP_101262832.1">
    <property type="nucleotide sequence ID" value="NZ_MVDD01000016.1"/>
</dbReference>
<dbReference type="GO" id="GO:0006508">
    <property type="term" value="P:proteolysis"/>
    <property type="evidence" value="ECO:0007669"/>
    <property type="project" value="InterPro"/>
</dbReference>
<dbReference type="PANTHER" id="PTHR12147:SF26">
    <property type="entry name" value="PEPTIDASE M28 DOMAIN-CONTAINING PROTEIN"/>
    <property type="match status" value="1"/>
</dbReference>
<keyword evidence="3" id="KW-1185">Reference proteome</keyword>
<dbReference type="EMBL" id="MVDD01000016">
    <property type="protein sequence ID" value="PKQ61257.1"/>
    <property type="molecule type" value="Genomic_DNA"/>
</dbReference>
<protein>
    <recommendedName>
        <fullName evidence="1">Peptidase M28 domain-containing protein</fullName>
    </recommendedName>
</protein>
<evidence type="ECO:0000313" key="2">
    <source>
        <dbReference type="EMBL" id="PKQ61257.1"/>
    </source>
</evidence>
<accession>A0A2N3HT89</accession>
<proteinExistence type="predicted"/>
<dbReference type="CDD" id="cd03877">
    <property type="entry name" value="M28_like"/>
    <property type="match status" value="1"/>
</dbReference>
<evidence type="ECO:0000259" key="1">
    <source>
        <dbReference type="Pfam" id="PF04389"/>
    </source>
</evidence>
<organism evidence="2 3">
    <name type="scientific">Labilibaculum filiforme</name>
    <dbReference type="NCBI Taxonomy" id="1940526"/>
    <lineage>
        <taxon>Bacteria</taxon>
        <taxon>Pseudomonadati</taxon>
        <taxon>Bacteroidota</taxon>
        <taxon>Bacteroidia</taxon>
        <taxon>Marinilabiliales</taxon>
        <taxon>Marinifilaceae</taxon>
        <taxon>Labilibaculum</taxon>
    </lineage>
</organism>
<evidence type="ECO:0000313" key="3">
    <source>
        <dbReference type="Proteomes" id="UP000233535"/>
    </source>
</evidence>
<name>A0A2N3HT89_9BACT</name>